<reference evidence="1 2" key="1">
    <citation type="submission" date="2023-11" db="EMBL/GenBank/DDBJ databases">
        <title>Halocaridina rubra genome assembly.</title>
        <authorList>
            <person name="Smith C."/>
        </authorList>
    </citation>
    <scope>NUCLEOTIDE SEQUENCE [LARGE SCALE GENOMIC DNA]</scope>
    <source>
        <strain evidence="1">EP-1</strain>
        <tissue evidence="1">Whole</tissue>
    </source>
</reference>
<sequence>MYIQNFTSLFADSVSSYMQELNRRWPFIAGAQEDDHSPGLIHVQCSSHLTVAHLPELPRTADNATSAGSASFNLSAGSNINTSSSDVFTDITLSSPVTTTAVTTTIDLDTAALTSQVLFYLCGKCVNYDSFDRDNVRSHIEYDCPGSNNHW</sequence>
<dbReference type="Proteomes" id="UP001381693">
    <property type="component" value="Unassembled WGS sequence"/>
</dbReference>
<evidence type="ECO:0000313" key="1">
    <source>
        <dbReference type="EMBL" id="KAK7054584.1"/>
    </source>
</evidence>
<proteinExistence type="predicted"/>
<feature type="non-terminal residue" evidence="1">
    <location>
        <position position="151"/>
    </location>
</feature>
<organism evidence="1 2">
    <name type="scientific">Halocaridina rubra</name>
    <name type="common">Hawaiian red shrimp</name>
    <dbReference type="NCBI Taxonomy" id="373956"/>
    <lineage>
        <taxon>Eukaryota</taxon>
        <taxon>Metazoa</taxon>
        <taxon>Ecdysozoa</taxon>
        <taxon>Arthropoda</taxon>
        <taxon>Crustacea</taxon>
        <taxon>Multicrustacea</taxon>
        <taxon>Malacostraca</taxon>
        <taxon>Eumalacostraca</taxon>
        <taxon>Eucarida</taxon>
        <taxon>Decapoda</taxon>
        <taxon>Pleocyemata</taxon>
        <taxon>Caridea</taxon>
        <taxon>Atyoidea</taxon>
        <taxon>Atyidae</taxon>
        <taxon>Halocaridina</taxon>
    </lineage>
</organism>
<gene>
    <name evidence="1" type="ORF">SK128_013901</name>
</gene>
<dbReference type="AlphaFoldDB" id="A0AAN8WMR3"/>
<keyword evidence="2" id="KW-1185">Reference proteome</keyword>
<dbReference type="EMBL" id="JAXCGZ010021311">
    <property type="protein sequence ID" value="KAK7054584.1"/>
    <property type="molecule type" value="Genomic_DNA"/>
</dbReference>
<protein>
    <submittedName>
        <fullName evidence="1">Uncharacterized protein</fullName>
    </submittedName>
</protein>
<evidence type="ECO:0000313" key="2">
    <source>
        <dbReference type="Proteomes" id="UP001381693"/>
    </source>
</evidence>
<accession>A0AAN8WMR3</accession>
<comment type="caution">
    <text evidence="1">The sequence shown here is derived from an EMBL/GenBank/DDBJ whole genome shotgun (WGS) entry which is preliminary data.</text>
</comment>
<name>A0AAN8WMR3_HALRR</name>